<comment type="subcellular location">
    <subcellularLocation>
        <location evidence="1">Cell membrane</location>
        <topology evidence="1">Multi-pass membrane protein</topology>
    </subcellularLocation>
</comment>
<evidence type="ECO:0000313" key="12">
    <source>
        <dbReference type="Proteomes" id="UP000321598"/>
    </source>
</evidence>
<keyword evidence="3 10" id="KW-0808">Transferase</keyword>
<evidence type="ECO:0000256" key="5">
    <source>
        <dbReference type="ARBA" id="ARBA00022989"/>
    </source>
</evidence>
<feature type="transmembrane region" description="Helical" evidence="8">
    <location>
        <begin position="204"/>
        <end position="226"/>
    </location>
</feature>
<dbReference type="GO" id="GO:0009103">
    <property type="term" value="P:lipopolysaccharide biosynthetic process"/>
    <property type="evidence" value="ECO:0007669"/>
    <property type="project" value="TreeGrafter"/>
</dbReference>
<dbReference type="GO" id="GO:0046872">
    <property type="term" value="F:metal ion binding"/>
    <property type="evidence" value="ECO:0007669"/>
    <property type="project" value="UniProtKB-KW"/>
</dbReference>
<feature type="transmembrane region" description="Helical" evidence="8">
    <location>
        <begin position="44"/>
        <end position="64"/>
    </location>
</feature>
<comment type="cofactor">
    <cofactor evidence="7">
        <name>Mg(2+)</name>
        <dbReference type="ChEBI" id="CHEBI:18420"/>
    </cofactor>
</comment>
<evidence type="ECO:0000313" key="10">
    <source>
        <dbReference type="EMBL" id="SUJ23470.1"/>
    </source>
</evidence>
<dbReference type="EC" id="2.7.8.33" evidence="10"/>
<dbReference type="STRING" id="1212545.SARL_05575"/>
<dbReference type="OrthoDB" id="9783652at2"/>
<keyword evidence="7" id="KW-0479">Metal-binding</keyword>
<evidence type="ECO:0000256" key="1">
    <source>
        <dbReference type="ARBA" id="ARBA00004651"/>
    </source>
</evidence>
<proteinExistence type="predicted"/>
<evidence type="ECO:0000256" key="8">
    <source>
        <dbReference type="SAM" id="Phobius"/>
    </source>
</evidence>
<organism evidence="10 11">
    <name type="scientific">Staphylococcus arlettae</name>
    <dbReference type="NCBI Taxonomy" id="29378"/>
    <lineage>
        <taxon>Bacteria</taxon>
        <taxon>Bacillati</taxon>
        <taxon>Bacillota</taxon>
        <taxon>Bacilli</taxon>
        <taxon>Bacillales</taxon>
        <taxon>Staphylococcaceae</taxon>
        <taxon>Staphylococcus</taxon>
    </lineage>
</organism>
<name>A0A2T7BVD6_9STAP</name>
<evidence type="ECO:0000256" key="3">
    <source>
        <dbReference type="ARBA" id="ARBA00022679"/>
    </source>
</evidence>
<evidence type="ECO:0000256" key="7">
    <source>
        <dbReference type="PIRSR" id="PIRSR600715-1"/>
    </source>
</evidence>
<accession>A0A2T7BVD6</accession>
<dbReference type="GO" id="GO:0044038">
    <property type="term" value="P:cell wall macromolecule biosynthetic process"/>
    <property type="evidence" value="ECO:0007669"/>
    <property type="project" value="TreeGrafter"/>
</dbReference>
<dbReference type="CDD" id="cd06853">
    <property type="entry name" value="GT_WecA_like"/>
    <property type="match status" value="1"/>
</dbReference>
<feature type="transmembrane region" description="Helical" evidence="8">
    <location>
        <begin position="310"/>
        <end position="331"/>
    </location>
</feature>
<keyword evidence="12" id="KW-1185">Reference proteome</keyword>
<evidence type="ECO:0000256" key="6">
    <source>
        <dbReference type="ARBA" id="ARBA00023136"/>
    </source>
</evidence>
<keyword evidence="5 8" id="KW-1133">Transmembrane helix</keyword>
<dbReference type="InterPro" id="IPR000715">
    <property type="entry name" value="Glycosyl_transferase_4"/>
</dbReference>
<keyword evidence="6 8" id="KW-0472">Membrane</keyword>
<evidence type="ECO:0000256" key="4">
    <source>
        <dbReference type="ARBA" id="ARBA00022692"/>
    </source>
</evidence>
<gene>
    <name evidence="10" type="primary">wecA</name>
    <name evidence="10" type="ORF">NCTC12413_02125</name>
    <name evidence="9" type="ORF">SAR03_06580</name>
</gene>
<evidence type="ECO:0000256" key="2">
    <source>
        <dbReference type="ARBA" id="ARBA00022475"/>
    </source>
</evidence>
<dbReference type="PANTHER" id="PTHR22926:SF3">
    <property type="entry name" value="UNDECAPRENYL-PHOSPHATE ALPHA-N-ACETYLGLUCOSAMINYL 1-PHOSPHATE TRANSFERASE"/>
    <property type="match status" value="1"/>
</dbReference>
<evidence type="ECO:0000313" key="11">
    <source>
        <dbReference type="Proteomes" id="UP000254956"/>
    </source>
</evidence>
<dbReference type="EMBL" id="BKAV01000003">
    <property type="protein sequence ID" value="GEP99620.1"/>
    <property type="molecule type" value="Genomic_DNA"/>
</dbReference>
<protein>
    <submittedName>
        <fullName evidence="10">Glycosyl transferase</fullName>
        <ecNumber evidence="10">2.7.8.33</ecNumber>
    </submittedName>
    <submittedName>
        <fullName evidence="9">Undecaprenyl-phosphate alpha-N-acetylglucosaminyl 1-phosphate transferase</fullName>
    </submittedName>
</protein>
<feature type="transmembrane region" description="Helical" evidence="8">
    <location>
        <begin position="179"/>
        <end position="197"/>
    </location>
</feature>
<dbReference type="RefSeq" id="WP_002509850.1">
    <property type="nucleotide sequence ID" value="NZ_AP019698.1"/>
</dbReference>
<reference evidence="10 11" key="1">
    <citation type="submission" date="2018-06" db="EMBL/GenBank/DDBJ databases">
        <authorList>
            <consortium name="Pathogen Informatics"/>
            <person name="Doyle S."/>
        </authorList>
    </citation>
    <scope>NUCLEOTIDE SEQUENCE [LARGE SCALE GENOMIC DNA]</scope>
    <source>
        <strain evidence="10 11">NCTC12413</strain>
    </source>
</reference>
<feature type="transmembrane region" description="Helical" evidence="8">
    <location>
        <begin position="6"/>
        <end position="24"/>
    </location>
</feature>
<dbReference type="GO" id="GO:0071555">
    <property type="term" value="P:cell wall organization"/>
    <property type="evidence" value="ECO:0007669"/>
    <property type="project" value="TreeGrafter"/>
</dbReference>
<reference evidence="9 12" key="2">
    <citation type="submission" date="2019-07" db="EMBL/GenBank/DDBJ databases">
        <title>Whole genome shotgun sequence of Staphylococcus arlettae NBRC 109765.</title>
        <authorList>
            <person name="Hosoyama A."/>
            <person name="Uohara A."/>
            <person name="Ohji S."/>
            <person name="Ichikawa N."/>
        </authorList>
    </citation>
    <scope>NUCLEOTIDE SEQUENCE [LARGE SCALE GENOMIC DNA]</scope>
    <source>
        <strain evidence="9 12">NBRC 109765</strain>
    </source>
</reference>
<feature type="transmembrane region" description="Helical" evidence="8">
    <location>
        <begin position="155"/>
        <end position="173"/>
    </location>
</feature>
<dbReference type="GO" id="GO:0005886">
    <property type="term" value="C:plasma membrane"/>
    <property type="evidence" value="ECO:0007669"/>
    <property type="project" value="UniProtKB-SubCell"/>
</dbReference>
<keyword evidence="4 8" id="KW-0812">Transmembrane</keyword>
<sequence>MYTLLLIIFSMIVSLILTPIIIKISHKMGIVDKPNFRKVHTKPVSVLGGTVILFSFLLGIWLGHPIETEVKPLVIGAVIMYLVGLVDDIYDLKPVIKLLGQIIAALVVVYYGITIDFISLPIGPTIHFGVLGIPITVIWIVAITNAINLIDGLDGLASGVSAIALATIGFIAILQANVLIIMICSVLIGALLGFLCFNFHPAKIFLGDSGALLIGFIVGFLSLLGFKNITFVSLFFPIVILAVPFIDTLFAMIRRVKKGQHIMQADKSHLHHKLLELGYSHRQTVTLIYSIALLFSLSSIILYLSQPWGVVMMLILIVVTIELIVEFTGLIDDDYRPILKLIEKKDHNEK</sequence>
<dbReference type="AlphaFoldDB" id="A0A2T7BVD6"/>
<dbReference type="GO" id="GO:0036380">
    <property type="term" value="F:UDP-N-acetylglucosamine-undecaprenyl-phosphate N-acetylglucosaminephosphotransferase activity"/>
    <property type="evidence" value="ECO:0007669"/>
    <property type="project" value="UniProtKB-EC"/>
</dbReference>
<evidence type="ECO:0000313" key="9">
    <source>
        <dbReference type="EMBL" id="GEP99620.1"/>
    </source>
</evidence>
<dbReference type="Proteomes" id="UP000321598">
    <property type="component" value="Unassembled WGS sequence"/>
</dbReference>
<dbReference type="EMBL" id="UGZE01000001">
    <property type="protein sequence ID" value="SUJ23470.1"/>
    <property type="molecule type" value="Genomic_DNA"/>
</dbReference>
<keyword evidence="2" id="KW-1003">Cell membrane</keyword>
<feature type="transmembrane region" description="Helical" evidence="8">
    <location>
        <begin position="98"/>
        <end position="120"/>
    </location>
</feature>
<feature type="binding site" evidence="7">
    <location>
        <position position="208"/>
    </location>
    <ligand>
        <name>Mg(2+)</name>
        <dbReference type="ChEBI" id="CHEBI:18420"/>
    </ligand>
</feature>
<feature type="transmembrane region" description="Helical" evidence="8">
    <location>
        <begin position="285"/>
        <end position="304"/>
    </location>
</feature>
<keyword evidence="7" id="KW-0460">Magnesium</keyword>
<feature type="binding site" evidence="7">
    <location>
        <position position="148"/>
    </location>
    <ligand>
        <name>Mg(2+)</name>
        <dbReference type="ChEBI" id="CHEBI:18420"/>
    </ligand>
</feature>
<dbReference type="Proteomes" id="UP000254956">
    <property type="component" value="Unassembled WGS sequence"/>
</dbReference>
<dbReference type="GeneID" id="97288428"/>
<feature type="transmembrane region" description="Helical" evidence="8">
    <location>
        <begin position="126"/>
        <end position="148"/>
    </location>
</feature>
<dbReference type="PANTHER" id="PTHR22926">
    <property type="entry name" value="PHOSPHO-N-ACETYLMURAMOYL-PENTAPEPTIDE-TRANSFERASE"/>
    <property type="match status" value="1"/>
</dbReference>
<dbReference type="Pfam" id="PF00953">
    <property type="entry name" value="Glycos_transf_4"/>
    <property type="match status" value="1"/>
</dbReference>
<feature type="transmembrane region" description="Helical" evidence="8">
    <location>
        <begin position="232"/>
        <end position="253"/>
    </location>
</feature>
<feature type="transmembrane region" description="Helical" evidence="8">
    <location>
        <begin position="70"/>
        <end position="86"/>
    </location>
</feature>
<dbReference type="PROSITE" id="PS01348">
    <property type="entry name" value="MRAY_2"/>
    <property type="match status" value="1"/>
</dbReference>
<dbReference type="InterPro" id="IPR018480">
    <property type="entry name" value="PNAcMuramoyl-5peptid_Trfase_CS"/>
</dbReference>